<evidence type="ECO:0000313" key="4">
    <source>
        <dbReference type="Proteomes" id="UP000886667"/>
    </source>
</evidence>
<keyword evidence="2" id="KW-0472">Membrane</keyword>
<comment type="caution">
    <text evidence="3">The sequence shown here is derived from an EMBL/GenBank/DDBJ whole genome shotgun (WGS) entry which is preliminary data.</text>
</comment>
<feature type="transmembrane region" description="Helical" evidence="2">
    <location>
        <begin position="21"/>
        <end position="40"/>
    </location>
</feature>
<dbReference type="EMBL" id="JAEPCM010000364">
    <property type="protein sequence ID" value="MCG7946848.1"/>
    <property type="molecule type" value="Genomic_DNA"/>
</dbReference>
<evidence type="ECO:0000313" key="3">
    <source>
        <dbReference type="EMBL" id="MCG7946848.1"/>
    </source>
</evidence>
<feature type="non-terminal residue" evidence="3">
    <location>
        <position position="110"/>
    </location>
</feature>
<reference evidence="3" key="1">
    <citation type="journal article" date="2021" name="Proc. Natl. Acad. Sci. U.S.A.">
        <title>Global biogeography of chemosynthetic symbionts reveals both localized and globally distributed symbiont groups. .</title>
        <authorList>
            <person name="Osvatic J.T."/>
            <person name="Wilkins L.G.E."/>
            <person name="Leibrecht L."/>
            <person name="Leray M."/>
            <person name="Zauner S."/>
            <person name="Polzin J."/>
            <person name="Camacho Y."/>
            <person name="Gros O."/>
            <person name="van Gils J.A."/>
            <person name="Eisen J.A."/>
            <person name="Petersen J.M."/>
            <person name="Yuen B."/>
        </authorList>
    </citation>
    <scope>NUCLEOTIDE SEQUENCE</scope>
    <source>
        <strain evidence="3">MAGclacostrist064TRANS</strain>
    </source>
</reference>
<keyword evidence="2" id="KW-1133">Transmembrane helix</keyword>
<accession>A0A9E4KER7</accession>
<proteinExistence type="predicted"/>
<organism evidence="3 4">
    <name type="scientific">Candidatus Thiodiazotropha taylori</name>
    <dbReference type="NCBI Taxonomy" id="2792791"/>
    <lineage>
        <taxon>Bacteria</taxon>
        <taxon>Pseudomonadati</taxon>
        <taxon>Pseudomonadota</taxon>
        <taxon>Gammaproteobacteria</taxon>
        <taxon>Chromatiales</taxon>
        <taxon>Sedimenticolaceae</taxon>
        <taxon>Candidatus Thiodiazotropha</taxon>
    </lineage>
</organism>
<dbReference type="Proteomes" id="UP000886667">
    <property type="component" value="Unassembled WGS sequence"/>
</dbReference>
<evidence type="ECO:0000256" key="2">
    <source>
        <dbReference type="SAM" id="Phobius"/>
    </source>
</evidence>
<feature type="region of interest" description="Disordered" evidence="1">
    <location>
        <begin position="45"/>
        <end position="110"/>
    </location>
</feature>
<sequence length="110" mass="12122">MQDFKSYTLDRRPARGQLIKRLVLSVIFLLILAAGFLFLISNPTEESQPANSANPDAESQPDQQRKLILPLSLPGQSQQRDENPAPTEQNSKGFLSQAFAADPVQTAQAE</sequence>
<gene>
    <name evidence="3" type="ORF">JAZ07_10940</name>
</gene>
<name>A0A9E4KER7_9GAMM</name>
<dbReference type="AlphaFoldDB" id="A0A9E4KER7"/>
<keyword evidence="2" id="KW-0812">Transmembrane</keyword>
<feature type="compositionally biased region" description="Polar residues" evidence="1">
    <location>
        <begin position="45"/>
        <end position="54"/>
    </location>
</feature>
<evidence type="ECO:0000256" key="1">
    <source>
        <dbReference type="SAM" id="MobiDB-lite"/>
    </source>
</evidence>
<protein>
    <submittedName>
        <fullName evidence="3">Uncharacterized protein</fullName>
    </submittedName>
</protein>